<dbReference type="OMA" id="EENKWHK"/>
<feature type="signal peptide" evidence="2">
    <location>
        <begin position="1"/>
        <end position="37"/>
    </location>
</feature>
<reference evidence="4" key="1">
    <citation type="journal article" date="2014" name="Science">
        <title>The coffee genome provides insight into the convergent evolution of caffeine biosynthesis.</title>
        <authorList>
            <person name="Denoeud F."/>
            <person name="Carretero-Paulet L."/>
            <person name="Dereeper A."/>
            <person name="Droc G."/>
            <person name="Guyot R."/>
            <person name="Pietrella M."/>
            <person name="Zheng C."/>
            <person name="Alberti A."/>
            <person name="Anthony F."/>
            <person name="Aprea G."/>
            <person name="Aury J.M."/>
            <person name="Bento P."/>
            <person name="Bernard M."/>
            <person name="Bocs S."/>
            <person name="Campa C."/>
            <person name="Cenci A."/>
            <person name="Combes M.C."/>
            <person name="Crouzillat D."/>
            <person name="Da Silva C."/>
            <person name="Daddiego L."/>
            <person name="De Bellis F."/>
            <person name="Dussert S."/>
            <person name="Garsmeur O."/>
            <person name="Gayraud T."/>
            <person name="Guignon V."/>
            <person name="Jahn K."/>
            <person name="Jamilloux V."/>
            <person name="Joet T."/>
            <person name="Labadie K."/>
            <person name="Lan T."/>
            <person name="Leclercq J."/>
            <person name="Lepelley M."/>
            <person name="Leroy T."/>
            <person name="Li L.T."/>
            <person name="Librado P."/>
            <person name="Lopez L."/>
            <person name="Munoz A."/>
            <person name="Noel B."/>
            <person name="Pallavicini A."/>
            <person name="Perrotta G."/>
            <person name="Poncet V."/>
            <person name="Pot D."/>
            <person name="Priyono X."/>
            <person name="Rigoreau M."/>
            <person name="Rouard M."/>
            <person name="Rozas J."/>
            <person name="Tranchant-Dubreuil C."/>
            <person name="VanBuren R."/>
            <person name="Zhang Q."/>
            <person name="Andrade A.C."/>
            <person name="Argout X."/>
            <person name="Bertrand B."/>
            <person name="de Kochko A."/>
            <person name="Graziosi G."/>
            <person name="Henry R.J."/>
            <person name="Jayarama X."/>
            <person name="Ming R."/>
            <person name="Nagai C."/>
            <person name="Rounsley S."/>
            <person name="Sankoff D."/>
            <person name="Giuliano G."/>
            <person name="Albert V.A."/>
            <person name="Wincker P."/>
            <person name="Lashermes P."/>
        </authorList>
    </citation>
    <scope>NUCLEOTIDE SEQUENCE [LARGE SCALE GENOMIC DNA]</scope>
    <source>
        <strain evidence="4">cv. DH200-94</strain>
    </source>
</reference>
<dbReference type="InParanoid" id="A0A068UV58"/>
<name>A0A068UV58_COFCA</name>
<organism evidence="3 4">
    <name type="scientific">Coffea canephora</name>
    <name type="common">Robusta coffee</name>
    <dbReference type="NCBI Taxonomy" id="49390"/>
    <lineage>
        <taxon>Eukaryota</taxon>
        <taxon>Viridiplantae</taxon>
        <taxon>Streptophyta</taxon>
        <taxon>Embryophyta</taxon>
        <taxon>Tracheophyta</taxon>
        <taxon>Spermatophyta</taxon>
        <taxon>Magnoliopsida</taxon>
        <taxon>eudicotyledons</taxon>
        <taxon>Gunneridae</taxon>
        <taxon>Pentapetalae</taxon>
        <taxon>asterids</taxon>
        <taxon>lamiids</taxon>
        <taxon>Gentianales</taxon>
        <taxon>Rubiaceae</taxon>
        <taxon>Ixoroideae</taxon>
        <taxon>Gardenieae complex</taxon>
        <taxon>Bertiereae - Coffeeae clade</taxon>
        <taxon>Coffeeae</taxon>
        <taxon>Coffea</taxon>
    </lineage>
</organism>
<evidence type="ECO:0000313" key="3">
    <source>
        <dbReference type="EMBL" id="CDP12144.1"/>
    </source>
</evidence>
<keyword evidence="2" id="KW-0732">Signal</keyword>
<dbReference type="Proteomes" id="UP000295252">
    <property type="component" value="Chromosome X"/>
</dbReference>
<dbReference type="EMBL" id="HG739146">
    <property type="protein sequence ID" value="CDP12144.1"/>
    <property type="molecule type" value="Genomic_DNA"/>
</dbReference>
<dbReference type="AlphaFoldDB" id="A0A068UV58"/>
<evidence type="ECO:0000313" key="4">
    <source>
        <dbReference type="Proteomes" id="UP000295252"/>
    </source>
</evidence>
<protein>
    <submittedName>
        <fullName evidence="3">Uncharacterized protein</fullName>
    </submittedName>
</protein>
<sequence length="260" mass="30295">MLDFPTSLTVQTMARYSATVAFTFTLVLLFLVTVSHARVPSDIPEGDVIDPALTRSHAGSDASSVLHLPSDRVNDDVSRSNQPAVDIPESVSISVGSIPLRVSTFRPINRHFPISSSFRFRNCRHHHQHHHDRPFFKPIGQQQQQHVKVPYGNDMILSTGESNELDPFIFHHGRMRRIPAKLVKFHHHHHDDHHEEDDDGFSKFVSKHSHRFGEEKFKKHLRHHEEEEDEDNREEMKERVGKREEEGSFMKRIRKFLDRF</sequence>
<dbReference type="PhylomeDB" id="A0A068UV58"/>
<accession>A0A068UV58</accession>
<evidence type="ECO:0000256" key="2">
    <source>
        <dbReference type="SAM" id="SignalP"/>
    </source>
</evidence>
<proteinExistence type="predicted"/>
<feature type="compositionally biased region" description="Basic and acidic residues" evidence="1">
    <location>
        <begin position="234"/>
        <end position="245"/>
    </location>
</feature>
<gene>
    <name evidence="3" type="ORF">GSCOC_T00035540001</name>
</gene>
<keyword evidence="4" id="KW-1185">Reference proteome</keyword>
<dbReference type="OrthoDB" id="1293395at2759"/>
<dbReference type="Gramene" id="CDP12144">
    <property type="protein sequence ID" value="CDP12144"/>
    <property type="gene ID" value="GSCOC_T00035540001"/>
</dbReference>
<feature type="chain" id="PRO_5001655237" evidence="2">
    <location>
        <begin position="38"/>
        <end position="260"/>
    </location>
</feature>
<evidence type="ECO:0000256" key="1">
    <source>
        <dbReference type="SAM" id="MobiDB-lite"/>
    </source>
</evidence>
<feature type="region of interest" description="Disordered" evidence="1">
    <location>
        <begin position="215"/>
        <end position="245"/>
    </location>
</feature>